<proteinExistence type="inferred from homology"/>
<dbReference type="GO" id="GO:0005737">
    <property type="term" value="C:cytoplasm"/>
    <property type="evidence" value="ECO:0007669"/>
    <property type="project" value="TreeGrafter"/>
</dbReference>
<sequence>MLVISPEQVHQTLSFESVIDELQKGFAKPAGTPPRNVYSLTESSADAFAVLPAWNDEYIGVKAFTYFPNNASNGYESLYSKIILFERAHGVPLALVDGTSVTLWRTASVSALASKYLSRTNAKHLVFFGTGNLAPYMIKAHLAVRDLNQVTVIARNTNKAAQLIDELRPLYPNVKFAIGTSNQSTIADADIVSCATGSHTPLFEGSWLKEGAHVDLIGNHHADCSECDITTITRGSVFVDSKVNVLKEAGELIIPMEEGLFTKSDVIAQLSEMHDMTWQRQNEEITVFKSVGMALSDLITASLVYRLNS</sequence>
<comment type="caution">
    <text evidence="2">The sequence shown here is derived from an EMBL/GenBank/DDBJ whole genome shotgun (WGS) entry which is preliminary data.</text>
</comment>
<evidence type="ECO:0000313" key="3">
    <source>
        <dbReference type="Proteomes" id="UP000179786"/>
    </source>
</evidence>
<dbReference type="NCBIfam" id="NF004793">
    <property type="entry name" value="PRK06141.1"/>
    <property type="match status" value="1"/>
</dbReference>
<dbReference type="Gene3D" id="3.40.50.720">
    <property type="entry name" value="NAD(P)-binding Rossmann-like Domain"/>
    <property type="match status" value="1"/>
</dbReference>
<comment type="similarity">
    <text evidence="1">Belongs to the ornithine cyclodeaminase/mu-crystallin family.</text>
</comment>
<gene>
    <name evidence="2" type="ORF">BET10_11925</name>
</gene>
<dbReference type="PANTHER" id="PTHR13812">
    <property type="entry name" value="KETIMINE REDUCTASE MU-CRYSTALLIN"/>
    <property type="match status" value="1"/>
</dbReference>
<dbReference type="AlphaFoldDB" id="A0A1S1MWA7"/>
<reference evidence="2 3" key="1">
    <citation type="submission" date="2016-09" db="EMBL/GenBank/DDBJ databases">
        <title>Pseudoalteromonas amylolytica sp. nov., isolated from the surface seawater.</title>
        <authorList>
            <person name="Wu Y.-H."/>
            <person name="Cheng H."/>
            <person name="Jin X.-B."/>
            <person name="Wang C.-S."/>
            <person name="Xu X.-W."/>
        </authorList>
    </citation>
    <scope>NUCLEOTIDE SEQUENCE [LARGE SCALE GENOMIC DNA]</scope>
    <source>
        <strain evidence="2 3">JW1</strain>
    </source>
</reference>
<dbReference type="GO" id="GO:0019752">
    <property type="term" value="P:carboxylic acid metabolic process"/>
    <property type="evidence" value="ECO:0007669"/>
    <property type="project" value="UniProtKB-ARBA"/>
</dbReference>
<dbReference type="RefSeq" id="WP_070985426.1">
    <property type="nucleotide sequence ID" value="NZ_MKJU01000025.1"/>
</dbReference>
<accession>A0A1S1MWA7</accession>
<evidence type="ECO:0000256" key="1">
    <source>
        <dbReference type="ARBA" id="ARBA00008903"/>
    </source>
</evidence>
<dbReference type="Gene3D" id="3.30.1780.10">
    <property type="entry name" value="ornithine cyclodeaminase, domain 1"/>
    <property type="match status" value="1"/>
</dbReference>
<dbReference type="SUPFAM" id="SSF51735">
    <property type="entry name" value="NAD(P)-binding Rossmann-fold domains"/>
    <property type="match status" value="1"/>
</dbReference>
<dbReference type="PIRSF" id="PIRSF001439">
    <property type="entry name" value="CryM"/>
    <property type="match status" value="1"/>
</dbReference>
<dbReference type="Pfam" id="PF02423">
    <property type="entry name" value="OCD_Mu_crystall"/>
    <property type="match status" value="1"/>
</dbReference>
<keyword evidence="3" id="KW-1185">Reference proteome</keyword>
<dbReference type="GO" id="GO:0016491">
    <property type="term" value="F:oxidoreductase activity"/>
    <property type="evidence" value="ECO:0007669"/>
    <property type="project" value="UniProtKB-ARBA"/>
</dbReference>
<dbReference type="InterPro" id="IPR036291">
    <property type="entry name" value="NAD(P)-bd_dom_sf"/>
</dbReference>
<name>A0A1S1MWA7_9GAMM</name>
<protein>
    <submittedName>
        <fullName evidence="2">Ornithine cyclodeaminase</fullName>
    </submittedName>
</protein>
<dbReference type="InterPro" id="IPR003462">
    <property type="entry name" value="ODC_Mu_crystall"/>
</dbReference>
<organism evidence="2 3">
    <name type="scientific">Pseudoalteromonas amylolytica</name>
    <dbReference type="NCBI Taxonomy" id="1859457"/>
    <lineage>
        <taxon>Bacteria</taxon>
        <taxon>Pseudomonadati</taxon>
        <taxon>Pseudomonadota</taxon>
        <taxon>Gammaproteobacteria</taxon>
        <taxon>Alteromonadales</taxon>
        <taxon>Pseudoalteromonadaceae</taxon>
        <taxon>Pseudoalteromonas</taxon>
    </lineage>
</organism>
<evidence type="ECO:0000313" key="2">
    <source>
        <dbReference type="EMBL" id="OHU91511.1"/>
    </source>
</evidence>
<dbReference type="PANTHER" id="PTHR13812:SF19">
    <property type="entry name" value="KETIMINE REDUCTASE MU-CRYSTALLIN"/>
    <property type="match status" value="1"/>
</dbReference>
<dbReference type="STRING" id="1859457.BET10_11925"/>
<dbReference type="FunFam" id="3.40.50.720:FF:000311">
    <property type="entry name" value="Ornithine cyclodeaminase"/>
    <property type="match status" value="1"/>
</dbReference>
<dbReference type="Proteomes" id="UP000179786">
    <property type="component" value="Unassembled WGS sequence"/>
</dbReference>
<dbReference type="OrthoDB" id="9809203at2"/>
<dbReference type="EMBL" id="MKJU01000025">
    <property type="protein sequence ID" value="OHU91511.1"/>
    <property type="molecule type" value="Genomic_DNA"/>
</dbReference>
<dbReference type="InterPro" id="IPR023401">
    <property type="entry name" value="ODC_N"/>
</dbReference>